<name>A0A5M6IKR8_9PROT</name>
<dbReference type="CDD" id="cd05379">
    <property type="entry name" value="CAP_bacterial"/>
    <property type="match status" value="1"/>
</dbReference>
<keyword evidence="4" id="KW-1185">Reference proteome</keyword>
<sequence length="301" mass="31508">MSNEMTPVEFGQYFPQFTNTSYVQDGAAPIQPRQSFSGFQHHRPSGQGTWGGSDDSTEDQAADPTPRNPWGWRPVPSHSTPDSTPTHQSTTTVTIPADRFPGRTTIPQSSDGGTPAPAPAATTNPTPTVPPSVPSDPGTTTPVSPQGSNATLEDYFLSLVNASRAQAGVSPLVTNTQLASAAGGHSDWMVAQDVFSHTGANGSSPGDRIQAAGYNGSSYGENIAYIAGSNAAVLDEADVRELHQNLMNSPPHRANLLNPDFTQIGIGLTQGDYQGSSAVFVTEDFGRPSAMQAPAGNTWQG</sequence>
<dbReference type="AlphaFoldDB" id="A0A5M6IKR8"/>
<feature type="domain" description="SCP" evidence="2">
    <location>
        <begin position="157"/>
        <end position="282"/>
    </location>
</feature>
<feature type="region of interest" description="Disordered" evidence="1">
    <location>
        <begin position="25"/>
        <end position="149"/>
    </location>
</feature>
<protein>
    <submittedName>
        <fullName evidence="3">CAP domain-containing protein</fullName>
    </submittedName>
</protein>
<evidence type="ECO:0000313" key="4">
    <source>
        <dbReference type="Proteomes" id="UP000325255"/>
    </source>
</evidence>
<reference evidence="3 4" key="1">
    <citation type="submission" date="2019-09" db="EMBL/GenBank/DDBJ databases">
        <title>Genome sequence of Rhodovastum atsumiense, a diverse member of the Acetobacteraceae family of non-sulfur purple photosynthetic bacteria.</title>
        <authorList>
            <person name="Meyer T."/>
            <person name="Kyndt J."/>
        </authorList>
    </citation>
    <scope>NUCLEOTIDE SEQUENCE [LARGE SCALE GENOMIC DNA]</scope>
    <source>
        <strain evidence="3 4">DSM 21279</strain>
    </source>
</reference>
<feature type="compositionally biased region" description="Low complexity" evidence="1">
    <location>
        <begin position="135"/>
        <end position="145"/>
    </location>
</feature>
<evidence type="ECO:0000256" key="1">
    <source>
        <dbReference type="SAM" id="MobiDB-lite"/>
    </source>
</evidence>
<feature type="compositionally biased region" description="Low complexity" evidence="1">
    <location>
        <begin position="109"/>
        <end position="126"/>
    </location>
</feature>
<dbReference type="Gene3D" id="3.40.33.10">
    <property type="entry name" value="CAP"/>
    <property type="match status" value="1"/>
</dbReference>
<dbReference type="SUPFAM" id="SSF55797">
    <property type="entry name" value="PR-1-like"/>
    <property type="match status" value="1"/>
</dbReference>
<dbReference type="EMBL" id="VWPK01000101">
    <property type="protein sequence ID" value="KAA5608158.1"/>
    <property type="molecule type" value="Genomic_DNA"/>
</dbReference>
<organism evidence="3 4">
    <name type="scientific">Rhodovastum atsumiense</name>
    <dbReference type="NCBI Taxonomy" id="504468"/>
    <lineage>
        <taxon>Bacteria</taxon>
        <taxon>Pseudomonadati</taxon>
        <taxon>Pseudomonadota</taxon>
        <taxon>Alphaproteobacteria</taxon>
        <taxon>Acetobacterales</taxon>
        <taxon>Acetobacteraceae</taxon>
        <taxon>Rhodovastum</taxon>
    </lineage>
</organism>
<comment type="caution">
    <text evidence="3">The sequence shown here is derived from an EMBL/GenBank/DDBJ whole genome shotgun (WGS) entry which is preliminary data.</text>
</comment>
<dbReference type="Pfam" id="PF00188">
    <property type="entry name" value="CAP"/>
    <property type="match status" value="1"/>
</dbReference>
<proteinExistence type="predicted"/>
<dbReference type="RefSeq" id="WP_150045623.1">
    <property type="nucleotide sequence ID" value="NZ_OW485601.1"/>
</dbReference>
<evidence type="ECO:0000313" key="3">
    <source>
        <dbReference type="EMBL" id="KAA5608158.1"/>
    </source>
</evidence>
<dbReference type="InterPro" id="IPR014044">
    <property type="entry name" value="CAP_dom"/>
</dbReference>
<dbReference type="Proteomes" id="UP000325255">
    <property type="component" value="Unassembled WGS sequence"/>
</dbReference>
<feature type="compositionally biased region" description="Low complexity" evidence="1">
    <location>
        <begin position="74"/>
        <end position="94"/>
    </location>
</feature>
<dbReference type="PANTHER" id="PTHR31157:SF1">
    <property type="entry name" value="SCP DOMAIN-CONTAINING PROTEIN"/>
    <property type="match status" value="1"/>
</dbReference>
<gene>
    <name evidence="3" type="ORF">F1189_30390</name>
</gene>
<dbReference type="OrthoDB" id="7681731at2"/>
<dbReference type="InterPro" id="IPR035940">
    <property type="entry name" value="CAP_sf"/>
</dbReference>
<dbReference type="PANTHER" id="PTHR31157">
    <property type="entry name" value="SCP DOMAIN-CONTAINING PROTEIN"/>
    <property type="match status" value="1"/>
</dbReference>
<accession>A0A5M6IKR8</accession>
<evidence type="ECO:0000259" key="2">
    <source>
        <dbReference type="Pfam" id="PF00188"/>
    </source>
</evidence>